<comment type="caution">
    <text evidence="1">The sequence shown here is derived from an EMBL/GenBank/DDBJ whole genome shotgun (WGS) entry which is preliminary data.</text>
</comment>
<accession>J8ZNN9</accession>
<gene>
    <name evidence="1" type="ORF">EDEG_04027</name>
</gene>
<sequence length="182" mass="21090">MIISQIYRLLCFCNIFKKIEDNEDIKILLDTEILEIEKKNKYLVFEPLERLDNGMVYEDNESIHLNSGKNTENKAILKTLNSEVPVESSSGSKMRFCYDDKLNNYDQTNEYNINKYNSSLKIEENDYKKTINPMSFSICESINSESSDSSIDNNINKPFCTNSIANSKEPIYPDSFEDENVL</sequence>
<evidence type="ECO:0000313" key="1">
    <source>
        <dbReference type="EMBL" id="EJW01303.1"/>
    </source>
</evidence>
<protein>
    <submittedName>
        <fullName evidence="1">Uncharacterized protein</fullName>
    </submittedName>
</protein>
<name>J8ZNN9_EDHAE</name>
<organism evidence="1 2">
    <name type="scientific">Edhazardia aedis (strain USNM 41457)</name>
    <name type="common">Microsporidian parasite</name>
    <dbReference type="NCBI Taxonomy" id="1003232"/>
    <lineage>
        <taxon>Eukaryota</taxon>
        <taxon>Fungi</taxon>
        <taxon>Fungi incertae sedis</taxon>
        <taxon>Microsporidia</taxon>
        <taxon>Edhazardia</taxon>
    </lineage>
</organism>
<dbReference type="AlphaFoldDB" id="J8ZNN9"/>
<dbReference type="Proteomes" id="UP000003163">
    <property type="component" value="Unassembled WGS sequence"/>
</dbReference>
<dbReference type="VEuPathDB" id="MicrosporidiaDB:EDEG_04027"/>
<evidence type="ECO:0000313" key="2">
    <source>
        <dbReference type="Proteomes" id="UP000003163"/>
    </source>
</evidence>
<proteinExistence type="predicted"/>
<dbReference type="HOGENOM" id="CLU_1481969_0_0_1"/>
<dbReference type="EMBL" id="AFBI03000196">
    <property type="protein sequence ID" value="EJW01303.1"/>
    <property type="molecule type" value="Genomic_DNA"/>
</dbReference>
<dbReference type="InParanoid" id="J8ZNN9"/>
<reference evidence="2" key="2">
    <citation type="submission" date="2015-07" db="EMBL/GenBank/DDBJ databases">
        <title>Contrasting host-pathogen interactions and genome evolution in two generalist and specialist microsporidian pathogens of mosquitoes.</title>
        <authorList>
            <consortium name="The Broad Institute Genomics Platform"/>
            <consortium name="The Broad Institute Genome Sequencing Center for Infectious Disease"/>
            <person name="Cuomo C.A."/>
            <person name="Sanscrainte N.D."/>
            <person name="Goldberg J.M."/>
            <person name="Heiman D."/>
            <person name="Young S."/>
            <person name="Zeng Q."/>
            <person name="Becnel J.J."/>
            <person name="Birren B.W."/>
        </authorList>
    </citation>
    <scope>NUCLEOTIDE SEQUENCE [LARGE SCALE GENOMIC DNA]</scope>
    <source>
        <strain evidence="2">USNM 41457</strain>
    </source>
</reference>
<keyword evidence="2" id="KW-1185">Reference proteome</keyword>
<reference evidence="1 2" key="1">
    <citation type="submission" date="2011-08" db="EMBL/GenBank/DDBJ databases">
        <authorList>
            <person name="Liu Z.J."/>
            <person name="Shi F.L."/>
            <person name="Lu J.Q."/>
            <person name="Li M."/>
            <person name="Wang Z.L."/>
        </authorList>
    </citation>
    <scope>NUCLEOTIDE SEQUENCE [LARGE SCALE GENOMIC DNA]</scope>
    <source>
        <strain evidence="1 2">USNM 41457</strain>
    </source>
</reference>